<keyword evidence="11" id="KW-1185">Reference proteome</keyword>
<comment type="similarity">
    <text evidence="2 7">Belongs to the enhancer of polycomb family.</text>
</comment>
<reference evidence="10 11" key="1">
    <citation type="submission" date="2018-06" db="EMBL/GenBank/DDBJ databases">
        <title>A transcriptomic atlas of mushroom development highlights an independent origin of complex multicellularity.</title>
        <authorList>
            <consortium name="DOE Joint Genome Institute"/>
            <person name="Krizsan K."/>
            <person name="Almasi E."/>
            <person name="Merenyi Z."/>
            <person name="Sahu N."/>
            <person name="Viragh M."/>
            <person name="Koszo T."/>
            <person name="Mondo S."/>
            <person name="Kiss B."/>
            <person name="Balint B."/>
            <person name="Kues U."/>
            <person name="Barry K."/>
            <person name="Hegedus J.C."/>
            <person name="Henrissat B."/>
            <person name="Johnson J."/>
            <person name="Lipzen A."/>
            <person name="Ohm R."/>
            <person name="Nagy I."/>
            <person name="Pangilinan J."/>
            <person name="Yan J."/>
            <person name="Xiong Y."/>
            <person name="Grigoriev I.V."/>
            <person name="Hibbett D.S."/>
            <person name="Nagy L.G."/>
        </authorList>
    </citation>
    <scope>NUCLEOTIDE SEQUENCE [LARGE SCALE GENOMIC DNA]</scope>
    <source>
        <strain evidence="10 11">SZMC22713</strain>
    </source>
</reference>
<gene>
    <name evidence="10" type="ORF">BD410DRAFT_721524</name>
</gene>
<feature type="compositionally biased region" description="Low complexity" evidence="8">
    <location>
        <begin position="166"/>
        <end position="185"/>
    </location>
</feature>
<keyword evidence="4 7" id="KW-0804">Transcription</keyword>
<feature type="compositionally biased region" description="Polar residues" evidence="8">
    <location>
        <begin position="786"/>
        <end position="816"/>
    </location>
</feature>
<dbReference type="Proteomes" id="UP000294933">
    <property type="component" value="Unassembled WGS sequence"/>
</dbReference>
<feature type="compositionally biased region" description="Polar residues" evidence="8">
    <location>
        <begin position="934"/>
        <end position="948"/>
    </location>
</feature>
<evidence type="ECO:0000256" key="1">
    <source>
        <dbReference type="ARBA" id="ARBA00004123"/>
    </source>
</evidence>
<feature type="region of interest" description="Disordered" evidence="8">
    <location>
        <begin position="848"/>
        <end position="870"/>
    </location>
</feature>
<dbReference type="Pfam" id="PF10513">
    <property type="entry name" value="EPL1"/>
    <property type="match status" value="1"/>
</dbReference>
<feature type="region of interest" description="Disordered" evidence="8">
    <location>
        <begin position="921"/>
        <end position="988"/>
    </location>
</feature>
<comment type="function">
    <text evidence="6">Component of the NuA4 histone acetyltransferase complex which is involved in transcriptional activation of selected genes principally by acetylation of nucleosomal histone H4 and H2A. The NuA4 complex is also involved in DNA repair. Involved in gene silencing by neighboring heterochromatin, blockage of the silencing spreading along the chromosome, and required for cell cycle progression through G2/M.</text>
</comment>
<dbReference type="PANTHER" id="PTHR14898">
    <property type="entry name" value="ENHANCER OF POLYCOMB"/>
    <property type="match status" value="1"/>
</dbReference>
<evidence type="ECO:0000256" key="7">
    <source>
        <dbReference type="RuleBase" id="RU361124"/>
    </source>
</evidence>
<feature type="domain" description="Enhancer of polycomb-like N-terminal" evidence="9">
    <location>
        <begin position="15"/>
        <end position="218"/>
    </location>
</feature>
<proteinExistence type="inferred from homology"/>
<dbReference type="GO" id="GO:0035267">
    <property type="term" value="C:NuA4 histone acetyltransferase complex"/>
    <property type="evidence" value="ECO:0007669"/>
    <property type="project" value="InterPro"/>
</dbReference>
<keyword evidence="5 7" id="KW-0539">Nucleus</keyword>
<keyword evidence="3 7" id="KW-0805">Transcription regulation</keyword>
<dbReference type="InterPro" id="IPR024943">
    <property type="entry name" value="Enhancer_polycomb"/>
</dbReference>
<organism evidence="10 11">
    <name type="scientific">Rickenella mellea</name>
    <dbReference type="NCBI Taxonomy" id="50990"/>
    <lineage>
        <taxon>Eukaryota</taxon>
        <taxon>Fungi</taxon>
        <taxon>Dikarya</taxon>
        <taxon>Basidiomycota</taxon>
        <taxon>Agaricomycotina</taxon>
        <taxon>Agaricomycetes</taxon>
        <taxon>Hymenochaetales</taxon>
        <taxon>Rickenellaceae</taxon>
        <taxon>Rickenella</taxon>
    </lineage>
</organism>
<evidence type="ECO:0000313" key="11">
    <source>
        <dbReference type="Proteomes" id="UP000294933"/>
    </source>
</evidence>
<evidence type="ECO:0000313" key="10">
    <source>
        <dbReference type="EMBL" id="TDL23130.1"/>
    </source>
</evidence>
<evidence type="ECO:0000256" key="6">
    <source>
        <dbReference type="ARBA" id="ARBA00025513"/>
    </source>
</evidence>
<accession>A0A4Y7Q8H8</accession>
<dbReference type="GO" id="GO:0006357">
    <property type="term" value="P:regulation of transcription by RNA polymerase II"/>
    <property type="evidence" value="ECO:0007669"/>
    <property type="project" value="InterPro"/>
</dbReference>
<evidence type="ECO:0000256" key="3">
    <source>
        <dbReference type="ARBA" id="ARBA00023015"/>
    </source>
</evidence>
<feature type="compositionally biased region" description="Polar residues" evidence="8">
    <location>
        <begin position="848"/>
        <end position="867"/>
    </location>
</feature>
<sequence length="1039" mass="114777">MPRNQNSGNLALRNRNRVTNKTRLKVIKGNIDADPIVLDEDEERARVVSTAGVDAEDANEHHLQAVLSAASQRASTVGQRATRATTGEKRNEPTAAFIPVPDAAGVVENYAELYPPNKWTDPATYLKFSYTVDDCISYAIADGFTYYMDERDQEWLEKNNQEARGEGTSAQAAAAASGTTTRSGAFRGAKAKGKEPDVNAAVELAEDQFELVMGVFEKVTHDNTPFLHVSLNQGMPPFSIYQDVFSTDLPPSMFASYVVPRGIPPAPILSRMARACYPYWRDRRLEREGLRIIPALNFDESDTKNESYICFRRREIKAVRKTRASQVTSSDKLLRLKSELSSSLDLAQHVLARERQKRECSHNAQRLWDKRLDFVNLKRKFPAMLAVKEDEELLIDKERVPKRIPPRSSETPCVLRIKNRNGGDMFAPGEPHLRPRERINMIQNMIEDYLKRQKERDHHWEDGVDNPYQTRPVPFTERLFKEISPLATSTAALTPSQPPANRVIRAPQHFHLRVGRGDRMHLDRRLHVAPSKHVLDNYIRAEPLFPKRLDGLDKAELDEHAARVSERWKFDPDTVMANGDDEEDRILLDDFQPKIMRHQMGLLQDNDHAYLTTDPRLFLPDGNNGINVVLPFRVTQMVQGALRQPMTQRPLVSGMPQQTSPHQLSGMHYPPTALPNATPVAMQAAVRKMPPPQAAQHSRVSATVPPRPVPSPVASMASSTSSVTAPSPKPVSTGVNGTGTVHGIAGSHSPVNGTSNGAQGSQAQSPPHSTAVTQNIGHVPDPTVRPKSQNQLVNPAPVTMSNNYPNGMTNGLTNGQFNSLTNGVPNGYANHVNSQQHHLLTMQQAQSLKSAFASSQGGSMQPSLPNSTPIPPRPTSAYAQHLPNGVNLTNNLANGSNLSLFGGMNGNMNLKLPNNRQMQWNAGQRPQQQMQMQNGADNSHSPPQSYGSPNMMVRVPSINGHHVSPTGRGGQSPSHMLGHNPQTVPNIHGHHNLAHQHLALNRSPSLPHPSPPQSMQNLSQSPSLQHQQIVTGMNQGQGF</sequence>
<feature type="compositionally biased region" description="Polar residues" evidence="8">
    <location>
        <begin position="1015"/>
        <end position="1025"/>
    </location>
</feature>
<feature type="compositionally biased region" description="Low complexity" evidence="8">
    <location>
        <begin position="712"/>
        <end position="733"/>
    </location>
</feature>
<dbReference type="EMBL" id="ML170171">
    <property type="protein sequence ID" value="TDL23130.1"/>
    <property type="molecule type" value="Genomic_DNA"/>
</dbReference>
<feature type="region of interest" description="Disordered" evidence="8">
    <location>
        <begin position="158"/>
        <end position="192"/>
    </location>
</feature>
<evidence type="ECO:0000256" key="4">
    <source>
        <dbReference type="ARBA" id="ARBA00023163"/>
    </source>
</evidence>
<dbReference type="STRING" id="50990.A0A4Y7Q8H8"/>
<feature type="region of interest" description="Disordered" evidence="8">
    <location>
        <begin position="1001"/>
        <end position="1025"/>
    </location>
</feature>
<dbReference type="OrthoDB" id="435275at2759"/>
<name>A0A4Y7Q8H8_9AGAM</name>
<dbReference type="AlphaFoldDB" id="A0A4Y7Q8H8"/>
<evidence type="ECO:0000256" key="2">
    <source>
        <dbReference type="ARBA" id="ARBA00008035"/>
    </source>
</evidence>
<dbReference type="VEuPathDB" id="FungiDB:BD410DRAFT_721524"/>
<evidence type="ECO:0000256" key="5">
    <source>
        <dbReference type="ARBA" id="ARBA00023242"/>
    </source>
</evidence>
<dbReference type="GO" id="GO:0005634">
    <property type="term" value="C:nucleus"/>
    <property type="evidence" value="ECO:0007669"/>
    <property type="project" value="UniProtKB-SubCell"/>
</dbReference>
<feature type="region of interest" description="Disordered" evidence="8">
    <location>
        <begin position="683"/>
        <end position="816"/>
    </location>
</feature>
<evidence type="ECO:0000256" key="8">
    <source>
        <dbReference type="SAM" id="MobiDB-lite"/>
    </source>
</evidence>
<feature type="compositionally biased region" description="Polar residues" evidence="8">
    <location>
        <begin position="749"/>
        <end position="776"/>
    </location>
</feature>
<dbReference type="InterPro" id="IPR019542">
    <property type="entry name" value="Enhancer_polycomb-like_N"/>
</dbReference>
<protein>
    <recommendedName>
        <fullName evidence="7">Enhancer of polycomb-like protein</fullName>
    </recommendedName>
</protein>
<evidence type="ECO:0000259" key="9">
    <source>
        <dbReference type="Pfam" id="PF10513"/>
    </source>
</evidence>
<comment type="subcellular location">
    <subcellularLocation>
        <location evidence="1 7">Nucleus</location>
    </subcellularLocation>
</comment>